<name>A0ACA9PEZ9_9GLOM</name>
<sequence length="166" mass="18142">SGKASPDASLGFDNEQSLMDVIKQRTVALRKLSTVNNVLGSRSRVGRTMAVNLKGADQPLGHAVGRDRILWTLLNMHIVINDLSSGGGFRDANTVKSANRWPESKSKMARENCAIAGDIYTRDARQIGGRWTPKLREIMAQDNNVGEGKPRRASRIDPTTGDGEEK</sequence>
<gene>
    <name evidence="1" type="ORF">ACOLOM_LOCUS10425</name>
</gene>
<organism evidence="1 2">
    <name type="scientific">Acaulospora colombiana</name>
    <dbReference type="NCBI Taxonomy" id="27376"/>
    <lineage>
        <taxon>Eukaryota</taxon>
        <taxon>Fungi</taxon>
        <taxon>Fungi incertae sedis</taxon>
        <taxon>Mucoromycota</taxon>
        <taxon>Glomeromycotina</taxon>
        <taxon>Glomeromycetes</taxon>
        <taxon>Diversisporales</taxon>
        <taxon>Acaulosporaceae</taxon>
        <taxon>Acaulospora</taxon>
    </lineage>
</organism>
<accession>A0ACA9PEZ9</accession>
<comment type="caution">
    <text evidence="1">The sequence shown here is derived from an EMBL/GenBank/DDBJ whole genome shotgun (WGS) entry which is preliminary data.</text>
</comment>
<reference evidence="1" key="1">
    <citation type="submission" date="2021-06" db="EMBL/GenBank/DDBJ databases">
        <authorList>
            <person name="Kallberg Y."/>
            <person name="Tangrot J."/>
            <person name="Rosling A."/>
        </authorList>
    </citation>
    <scope>NUCLEOTIDE SEQUENCE</scope>
    <source>
        <strain evidence="1">CL356</strain>
    </source>
</reference>
<evidence type="ECO:0000313" key="2">
    <source>
        <dbReference type="Proteomes" id="UP000789525"/>
    </source>
</evidence>
<dbReference type="Proteomes" id="UP000789525">
    <property type="component" value="Unassembled WGS sequence"/>
</dbReference>
<evidence type="ECO:0000313" key="1">
    <source>
        <dbReference type="EMBL" id="CAG8705231.1"/>
    </source>
</evidence>
<proteinExistence type="predicted"/>
<keyword evidence="2" id="KW-1185">Reference proteome</keyword>
<protein>
    <submittedName>
        <fullName evidence="1">10240_t:CDS:1</fullName>
    </submittedName>
</protein>
<feature type="non-terminal residue" evidence="1">
    <location>
        <position position="1"/>
    </location>
</feature>
<dbReference type="EMBL" id="CAJVPT010033558">
    <property type="protein sequence ID" value="CAG8705231.1"/>
    <property type="molecule type" value="Genomic_DNA"/>
</dbReference>